<sequence length="296" mass="30821">MRVREVKPSQPPTAWSSSRASGISTLSLAPSVRSHASDSSSGRSVSSYGGRRSERTPSLDHIRELDAESFRDETGMATPSSVSSSSVAMPLTPVGDEDAGSWSYSTGPALSATPSVARRIPSRFNLKTPSSKTASASESLPFPRERTQSASSNGSANASVGHIPPPSAPRQASIPRPLRLPQATGLRPTGSQSNMRQPSTRTPSATSTLSTPQPDRGRSVSTAAAKTSLPSYSASPLRLARPPALSDPPSPSPVSPSDRKPRIGAGMVYRTGSASSRPSMMRAPNPATLRPVAAKV</sequence>
<protein>
    <submittedName>
        <fullName evidence="2">Uncharacterized protein</fullName>
    </submittedName>
</protein>
<proteinExistence type="predicted"/>
<feature type="compositionally biased region" description="Low complexity" evidence="1">
    <location>
        <begin position="31"/>
        <end position="50"/>
    </location>
</feature>
<evidence type="ECO:0000256" key="1">
    <source>
        <dbReference type="SAM" id="MobiDB-lite"/>
    </source>
</evidence>
<evidence type="ECO:0000313" key="2">
    <source>
        <dbReference type="EMBL" id="EKM56775.1"/>
    </source>
</evidence>
<reference evidence="2 3" key="1">
    <citation type="journal article" date="2012" name="BMC Genomics">
        <title>Comparative genomics of the white-rot fungi, Phanerochaete carnosa and P. chrysosporium, to elucidate the genetic basis of the distinct wood types they colonize.</title>
        <authorList>
            <person name="Suzuki H."/>
            <person name="MacDonald J."/>
            <person name="Syed K."/>
            <person name="Salamov A."/>
            <person name="Hori C."/>
            <person name="Aerts A."/>
            <person name="Henrissat B."/>
            <person name="Wiebenga A."/>
            <person name="vanKuyk P.A."/>
            <person name="Barry K."/>
            <person name="Lindquist E."/>
            <person name="LaButti K."/>
            <person name="Lapidus A."/>
            <person name="Lucas S."/>
            <person name="Coutinho P."/>
            <person name="Gong Y."/>
            <person name="Samejima M."/>
            <person name="Mahadevan R."/>
            <person name="Abou-Zaid M."/>
            <person name="de Vries R.P."/>
            <person name="Igarashi K."/>
            <person name="Yadav J.S."/>
            <person name="Grigoriev I.V."/>
            <person name="Master E.R."/>
        </authorList>
    </citation>
    <scope>NUCLEOTIDE SEQUENCE [LARGE SCALE GENOMIC DNA]</scope>
    <source>
        <strain evidence="2 3">HHB-10118-sp</strain>
    </source>
</reference>
<dbReference type="HOGENOM" id="CLU_940430_0_0_1"/>
<dbReference type="KEGG" id="pco:PHACADRAFT_194364"/>
<feature type="compositionally biased region" description="Polar residues" evidence="1">
    <location>
        <begin position="102"/>
        <end position="114"/>
    </location>
</feature>
<dbReference type="EMBL" id="JH930471">
    <property type="protein sequence ID" value="EKM56775.1"/>
    <property type="molecule type" value="Genomic_DNA"/>
</dbReference>
<gene>
    <name evidence="2" type="ORF">PHACADRAFT_194364</name>
</gene>
<feature type="compositionally biased region" description="Pro residues" evidence="1">
    <location>
        <begin position="245"/>
        <end position="254"/>
    </location>
</feature>
<dbReference type="GeneID" id="18910990"/>
<feature type="compositionally biased region" description="Polar residues" evidence="1">
    <location>
        <begin position="189"/>
        <end position="232"/>
    </location>
</feature>
<feature type="compositionally biased region" description="Polar residues" evidence="1">
    <location>
        <begin position="12"/>
        <end position="28"/>
    </location>
</feature>
<organism evidence="2 3">
    <name type="scientific">Phanerochaete carnosa (strain HHB-10118-sp)</name>
    <name type="common">White-rot fungus</name>
    <name type="synonym">Peniophora carnosa</name>
    <dbReference type="NCBI Taxonomy" id="650164"/>
    <lineage>
        <taxon>Eukaryota</taxon>
        <taxon>Fungi</taxon>
        <taxon>Dikarya</taxon>
        <taxon>Basidiomycota</taxon>
        <taxon>Agaricomycotina</taxon>
        <taxon>Agaricomycetes</taxon>
        <taxon>Polyporales</taxon>
        <taxon>Phanerochaetaceae</taxon>
        <taxon>Phanerochaete</taxon>
    </lineage>
</organism>
<feature type="region of interest" description="Disordered" evidence="1">
    <location>
        <begin position="1"/>
        <end position="296"/>
    </location>
</feature>
<dbReference type="Proteomes" id="UP000008370">
    <property type="component" value="Unassembled WGS sequence"/>
</dbReference>
<evidence type="ECO:0000313" key="3">
    <source>
        <dbReference type="Proteomes" id="UP000008370"/>
    </source>
</evidence>
<keyword evidence="3" id="KW-1185">Reference proteome</keyword>
<feature type="compositionally biased region" description="Basic and acidic residues" evidence="1">
    <location>
        <begin position="51"/>
        <end position="74"/>
    </location>
</feature>
<dbReference type="InParanoid" id="K5WC41"/>
<dbReference type="AlphaFoldDB" id="K5WC41"/>
<feature type="compositionally biased region" description="Low complexity" evidence="1">
    <location>
        <begin position="233"/>
        <end position="244"/>
    </location>
</feature>
<feature type="compositionally biased region" description="Polar residues" evidence="1">
    <location>
        <begin position="125"/>
        <end position="138"/>
    </location>
</feature>
<feature type="compositionally biased region" description="Low complexity" evidence="1">
    <location>
        <begin position="149"/>
        <end position="159"/>
    </location>
</feature>
<accession>K5WC41</accession>
<dbReference type="RefSeq" id="XP_007394610.1">
    <property type="nucleotide sequence ID" value="XM_007394548.1"/>
</dbReference>
<name>K5WC41_PHACS</name>